<accession>A0A845GER8</accession>
<dbReference type="Proteomes" id="UP000447355">
    <property type="component" value="Unassembled WGS sequence"/>
</dbReference>
<gene>
    <name evidence="1" type="ORF">GTP90_00840</name>
</gene>
<dbReference type="AlphaFoldDB" id="A0A845GER8"/>
<dbReference type="EMBL" id="WWCX01000001">
    <property type="protein sequence ID" value="MYM92401.1"/>
    <property type="molecule type" value="Genomic_DNA"/>
</dbReference>
<comment type="caution">
    <text evidence="1">The sequence shown here is derived from an EMBL/GenBank/DDBJ whole genome shotgun (WGS) entry which is preliminary data.</text>
</comment>
<evidence type="ECO:0000313" key="1">
    <source>
        <dbReference type="EMBL" id="MYM92401.1"/>
    </source>
</evidence>
<reference evidence="1" key="1">
    <citation type="submission" date="2019-12" db="EMBL/GenBank/DDBJ databases">
        <title>Novel species isolated from a subtropical stream in China.</title>
        <authorList>
            <person name="Lu H."/>
        </authorList>
    </citation>
    <scope>NUCLEOTIDE SEQUENCE [LARGE SCALE GENOMIC DNA]</scope>
    <source>
        <strain evidence="1">FT81W</strain>
    </source>
</reference>
<proteinExistence type="predicted"/>
<name>A0A845GER8_9BURK</name>
<sequence>MTVGDLIALLEELPRDTKVLVHAFHESELVDAADLKSLDAKQHFGPRHGGRFFDAENDIDGSFPAVVLE</sequence>
<dbReference type="RefSeq" id="WP_161081673.1">
    <property type="nucleotide sequence ID" value="NZ_WWCX01000001.1"/>
</dbReference>
<evidence type="ECO:0000313" key="2">
    <source>
        <dbReference type="Proteomes" id="UP000447355"/>
    </source>
</evidence>
<organism evidence="1 2">
    <name type="scientific">Duganella vulcania</name>
    <dbReference type="NCBI Taxonomy" id="2692166"/>
    <lineage>
        <taxon>Bacteria</taxon>
        <taxon>Pseudomonadati</taxon>
        <taxon>Pseudomonadota</taxon>
        <taxon>Betaproteobacteria</taxon>
        <taxon>Burkholderiales</taxon>
        <taxon>Oxalobacteraceae</taxon>
        <taxon>Telluria group</taxon>
        <taxon>Duganella</taxon>
    </lineage>
</organism>
<protein>
    <submittedName>
        <fullName evidence="1">Uncharacterized protein</fullName>
    </submittedName>
</protein>